<dbReference type="PANTHER" id="PTHR24409:SF295">
    <property type="entry name" value="AZ2-RELATED"/>
    <property type="match status" value="1"/>
</dbReference>
<evidence type="ECO:0000256" key="6">
    <source>
        <dbReference type="SAM" id="MobiDB-lite"/>
    </source>
</evidence>
<keyword evidence="3 5" id="KW-0863">Zinc-finger</keyword>
<evidence type="ECO:0000256" key="2">
    <source>
        <dbReference type="ARBA" id="ARBA00022737"/>
    </source>
</evidence>
<feature type="non-terminal residue" evidence="8">
    <location>
        <position position="1"/>
    </location>
</feature>
<comment type="caution">
    <text evidence="8">The sequence shown here is derived from an EMBL/GenBank/DDBJ whole genome shotgun (WGS) entry which is preliminary data.</text>
</comment>
<dbReference type="PROSITE" id="PS00028">
    <property type="entry name" value="ZINC_FINGER_C2H2_1"/>
    <property type="match status" value="1"/>
</dbReference>
<dbReference type="GO" id="GO:0000977">
    <property type="term" value="F:RNA polymerase II transcription regulatory region sequence-specific DNA binding"/>
    <property type="evidence" value="ECO:0007669"/>
    <property type="project" value="TreeGrafter"/>
</dbReference>
<protein>
    <recommendedName>
        <fullName evidence="7">C2H2-type domain-containing protein</fullName>
    </recommendedName>
</protein>
<dbReference type="GO" id="GO:0000122">
    <property type="term" value="P:negative regulation of transcription by RNA polymerase II"/>
    <property type="evidence" value="ECO:0007669"/>
    <property type="project" value="UniProtKB-ARBA"/>
</dbReference>
<dbReference type="PROSITE" id="PS50157">
    <property type="entry name" value="ZINC_FINGER_C2H2_2"/>
    <property type="match status" value="2"/>
</dbReference>
<evidence type="ECO:0000313" key="9">
    <source>
        <dbReference type="Proteomes" id="UP001432322"/>
    </source>
</evidence>
<dbReference type="InterPro" id="IPR036236">
    <property type="entry name" value="Znf_C2H2_sf"/>
</dbReference>
<sequence>DSNFEASSDDELNGSDSEENVSSDESIYETNEKAPAKFRPIRHPKAVAKVRFTCNKCGQTFTASSNYKKHMRSRCGTHCDKCGKGFKSMRTLIKHKQLQHGTAADAARLAAYKLKCKECGAR</sequence>
<evidence type="ECO:0000256" key="5">
    <source>
        <dbReference type="PROSITE-ProRule" id="PRU00042"/>
    </source>
</evidence>
<name>A0AAV5VN68_9BILA</name>
<keyword evidence="9" id="KW-1185">Reference proteome</keyword>
<dbReference type="GO" id="GO:0000981">
    <property type="term" value="F:DNA-binding transcription factor activity, RNA polymerase II-specific"/>
    <property type="evidence" value="ECO:0007669"/>
    <property type="project" value="TreeGrafter"/>
</dbReference>
<keyword evidence="2" id="KW-0677">Repeat</keyword>
<feature type="domain" description="C2H2-type" evidence="7">
    <location>
        <begin position="52"/>
        <end position="78"/>
    </location>
</feature>
<accession>A0AAV5VN68</accession>
<evidence type="ECO:0000256" key="3">
    <source>
        <dbReference type="ARBA" id="ARBA00022771"/>
    </source>
</evidence>
<evidence type="ECO:0000256" key="4">
    <source>
        <dbReference type="ARBA" id="ARBA00022833"/>
    </source>
</evidence>
<dbReference type="Pfam" id="PF00096">
    <property type="entry name" value="zf-C2H2"/>
    <property type="match status" value="2"/>
</dbReference>
<dbReference type="SUPFAM" id="SSF57667">
    <property type="entry name" value="beta-beta-alpha zinc fingers"/>
    <property type="match status" value="1"/>
</dbReference>
<dbReference type="InterPro" id="IPR013087">
    <property type="entry name" value="Znf_C2H2_type"/>
</dbReference>
<reference evidence="8" key="1">
    <citation type="submission" date="2023-10" db="EMBL/GenBank/DDBJ databases">
        <title>Genome assembly of Pristionchus species.</title>
        <authorList>
            <person name="Yoshida K."/>
            <person name="Sommer R.J."/>
        </authorList>
    </citation>
    <scope>NUCLEOTIDE SEQUENCE</scope>
    <source>
        <strain evidence="8">RS5133</strain>
    </source>
</reference>
<dbReference type="EMBL" id="BTSY01000003">
    <property type="protein sequence ID" value="GMT20974.1"/>
    <property type="molecule type" value="Genomic_DNA"/>
</dbReference>
<keyword evidence="4" id="KW-0862">Zinc</keyword>
<evidence type="ECO:0000313" key="8">
    <source>
        <dbReference type="EMBL" id="GMT20974.1"/>
    </source>
</evidence>
<proteinExistence type="predicted"/>
<dbReference type="FunFam" id="3.30.160.60:FF:000446">
    <property type="entry name" value="Zinc finger protein"/>
    <property type="match status" value="1"/>
</dbReference>
<keyword evidence="1" id="KW-0479">Metal-binding</keyword>
<feature type="region of interest" description="Disordered" evidence="6">
    <location>
        <begin position="1"/>
        <end position="39"/>
    </location>
</feature>
<dbReference type="AlphaFoldDB" id="A0AAV5VN68"/>
<organism evidence="8 9">
    <name type="scientific">Pristionchus fissidentatus</name>
    <dbReference type="NCBI Taxonomy" id="1538716"/>
    <lineage>
        <taxon>Eukaryota</taxon>
        <taxon>Metazoa</taxon>
        <taxon>Ecdysozoa</taxon>
        <taxon>Nematoda</taxon>
        <taxon>Chromadorea</taxon>
        <taxon>Rhabditida</taxon>
        <taxon>Rhabditina</taxon>
        <taxon>Diplogasteromorpha</taxon>
        <taxon>Diplogasteroidea</taxon>
        <taxon>Neodiplogasteridae</taxon>
        <taxon>Pristionchus</taxon>
    </lineage>
</organism>
<dbReference type="GO" id="GO:0005634">
    <property type="term" value="C:nucleus"/>
    <property type="evidence" value="ECO:0007669"/>
    <property type="project" value="TreeGrafter"/>
</dbReference>
<dbReference type="Gene3D" id="3.30.160.60">
    <property type="entry name" value="Classic Zinc Finger"/>
    <property type="match status" value="1"/>
</dbReference>
<evidence type="ECO:0000259" key="7">
    <source>
        <dbReference type="PROSITE" id="PS50157"/>
    </source>
</evidence>
<dbReference type="SMART" id="SM00355">
    <property type="entry name" value="ZnF_C2H2"/>
    <property type="match status" value="2"/>
</dbReference>
<feature type="domain" description="C2H2-type" evidence="7">
    <location>
        <begin position="77"/>
        <end position="100"/>
    </location>
</feature>
<evidence type="ECO:0000256" key="1">
    <source>
        <dbReference type="ARBA" id="ARBA00022723"/>
    </source>
</evidence>
<dbReference type="Proteomes" id="UP001432322">
    <property type="component" value="Unassembled WGS sequence"/>
</dbReference>
<dbReference type="GO" id="GO:0008270">
    <property type="term" value="F:zinc ion binding"/>
    <property type="evidence" value="ECO:0007669"/>
    <property type="project" value="UniProtKB-KW"/>
</dbReference>
<dbReference type="PANTHER" id="PTHR24409">
    <property type="entry name" value="ZINC FINGER PROTEIN 142"/>
    <property type="match status" value="1"/>
</dbReference>
<feature type="compositionally biased region" description="Acidic residues" evidence="6">
    <location>
        <begin position="7"/>
        <end position="22"/>
    </location>
</feature>
<feature type="non-terminal residue" evidence="8">
    <location>
        <position position="122"/>
    </location>
</feature>
<gene>
    <name evidence="8" type="ORF">PFISCL1PPCAC_12271</name>
</gene>